<dbReference type="Pfam" id="PF02588">
    <property type="entry name" value="YitT_membrane"/>
    <property type="match status" value="1"/>
</dbReference>
<dbReference type="EMBL" id="SSNY01000011">
    <property type="protein sequence ID" value="THF55476.1"/>
    <property type="molecule type" value="Genomic_DNA"/>
</dbReference>
<keyword evidence="8" id="KW-1185">Reference proteome</keyword>
<comment type="caution">
    <text evidence="7">The sequence shown here is derived from an EMBL/GenBank/DDBJ whole genome shotgun (WGS) entry which is preliminary data.</text>
</comment>
<organism evidence="7 8">
    <name type="scientific">Ollibium composti</name>
    <dbReference type="NCBI Taxonomy" id="2675109"/>
    <lineage>
        <taxon>Bacteria</taxon>
        <taxon>Pseudomonadati</taxon>
        <taxon>Pseudomonadota</taxon>
        <taxon>Alphaproteobacteria</taxon>
        <taxon>Hyphomicrobiales</taxon>
        <taxon>Phyllobacteriaceae</taxon>
        <taxon>Ollibium</taxon>
    </lineage>
</organism>
<feature type="transmembrane region" description="Helical" evidence="6">
    <location>
        <begin position="114"/>
        <end position="133"/>
    </location>
</feature>
<dbReference type="PANTHER" id="PTHR33545">
    <property type="entry name" value="UPF0750 MEMBRANE PROTEIN YITT-RELATED"/>
    <property type="match status" value="1"/>
</dbReference>
<dbReference type="Proteomes" id="UP000306441">
    <property type="component" value="Unassembled WGS sequence"/>
</dbReference>
<accession>A0ABY2Q482</accession>
<feature type="transmembrane region" description="Helical" evidence="6">
    <location>
        <begin position="60"/>
        <end position="78"/>
    </location>
</feature>
<evidence type="ECO:0000256" key="5">
    <source>
        <dbReference type="ARBA" id="ARBA00023136"/>
    </source>
</evidence>
<keyword evidence="3 6" id="KW-0812">Transmembrane</keyword>
<keyword evidence="5 6" id="KW-0472">Membrane</keyword>
<comment type="subcellular location">
    <subcellularLocation>
        <location evidence="1">Cell membrane</location>
        <topology evidence="1">Multi-pass membrane protein</topology>
    </subcellularLocation>
</comment>
<keyword evidence="4 6" id="KW-1133">Transmembrane helix</keyword>
<evidence type="ECO:0000256" key="1">
    <source>
        <dbReference type="ARBA" id="ARBA00004651"/>
    </source>
</evidence>
<evidence type="ECO:0000256" key="2">
    <source>
        <dbReference type="ARBA" id="ARBA00022475"/>
    </source>
</evidence>
<reference evidence="7 8" key="1">
    <citation type="submission" date="2019-04" db="EMBL/GenBank/DDBJ databases">
        <title>Mesorhizobium composti sp. nov., isolated from compost.</title>
        <authorList>
            <person name="Lin S.-Y."/>
            <person name="Hameed A."/>
            <person name="Hsieh Y.-T."/>
            <person name="Young C.-C."/>
        </authorList>
    </citation>
    <scope>NUCLEOTIDE SEQUENCE [LARGE SCALE GENOMIC DNA]</scope>
    <source>
        <strain evidence="7 8">CC-YTH430</strain>
    </source>
</reference>
<name>A0ABY2Q482_9HYPH</name>
<dbReference type="RefSeq" id="WP_136359514.1">
    <property type="nucleotide sequence ID" value="NZ_SSNY01000011.1"/>
</dbReference>
<feature type="transmembrane region" description="Helical" evidence="6">
    <location>
        <begin position="85"/>
        <end position="102"/>
    </location>
</feature>
<evidence type="ECO:0000313" key="8">
    <source>
        <dbReference type="Proteomes" id="UP000306441"/>
    </source>
</evidence>
<feature type="transmembrane region" description="Helical" evidence="6">
    <location>
        <begin position="21"/>
        <end position="54"/>
    </location>
</feature>
<gene>
    <name evidence="7" type="ORF">E6C48_17755</name>
</gene>
<evidence type="ECO:0000313" key="7">
    <source>
        <dbReference type="EMBL" id="THF55476.1"/>
    </source>
</evidence>
<protein>
    <submittedName>
        <fullName evidence="7">YitT family protein</fullName>
    </submittedName>
</protein>
<dbReference type="InterPro" id="IPR051461">
    <property type="entry name" value="UPF0750_membrane"/>
</dbReference>
<feature type="transmembrane region" description="Helical" evidence="6">
    <location>
        <begin position="181"/>
        <end position="198"/>
    </location>
</feature>
<dbReference type="InterPro" id="IPR003740">
    <property type="entry name" value="YitT"/>
</dbReference>
<sequence>MSQREVGSMLVVRHGLHEDALALILGSLMVALGMTIYAQAVLVVGGVAGVALLLQYTGGINFWLGFSLINLPFYLLGWKRLGGAFIVRTFIAVSLVSLFSRLTSEWVEFARLNAAYAAVMAGTLCGTGMLMLFRHRTSLGGNNILAIFLQENFGLRAGYFQLAVDLAILSTSFLVLAPGKVFLSTLSATILNLILALNHRPGRYLGVS</sequence>
<evidence type="ECO:0000256" key="6">
    <source>
        <dbReference type="SAM" id="Phobius"/>
    </source>
</evidence>
<evidence type="ECO:0000256" key="3">
    <source>
        <dbReference type="ARBA" id="ARBA00022692"/>
    </source>
</evidence>
<evidence type="ECO:0000256" key="4">
    <source>
        <dbReference type="ARBA" id="ARBA00022989"/>
    </source>
</evidence>
<dbReference type="PANTHER" id="PTHR33545:SF5">
    <property type="entry name" value="UPF0750 MEMBRANE PROTEIN YITT"/>
    <property type="match status" value="1"/>
</dbReference>
<proteinExistence type="predicted"/>
<keyword evidence="2" id="KW-1003">Cell membrane</keyword>